<proteinExistence type="predicted"/>
<comment type="caution">
    <text evidence="2">The sequence shown here is derived from an EMBL/GenBank/DDBJ whole genome shotgun (WGS) entry which is preliminary data.</text>
</comment>
<evidence type="ECO:0000313" key="3">
    <source>
        <dbReference type="EMBL" id="CAF0862094.1"/>
    </source>
</evidence>
<keyword evidence="4" id="KW-1185">Reference proteome</keyword>
<evidence type="ECO:0008006" key="6">
    <source>
        <dbReference type="Google" id="ProtNLM"/>
    </source>
</evidence>
<organism evidence="2 5">
    <name type="scientific">Adineta steineri</name>
    <dbReference type="NCBI Taxonomy" id="433720"/>
    <lineage>
        <taxon>Eukaryota</taxon>
        <taxon>Metazoa</taxon>
        <taxon>Spiralia</taxon>
        <taxon>Gnathifera</taxon>
        <taxon>Rotifera</taxon>
        <taxon>Eurotatoria</taxon>
        <taxon>Bdelloidea</taxon>
        <taxon>Adinetida</taxon>
        <taxon>Adinetidae</taxon>
        <taxon>Adineta</taxon>
    </lineage>
</organism>
<dbReference type="EMBL" id="CAJNOI010000005">
    <property type="protein sequence ID" value="CAF0748860.1"/>
    <property type="molecule type" value="Genomic_DNA"/>
</dbReference>
<gene>
    <name evidence="2" type="ORF">BJG266_LOCUS2318</name>
    <name evidence="3" type="ORF">QVE165_LOCUS7425</name>
</gene>
<feature type="signal peptide" evidence="1">
    <location>
        <begin position="1"/>
        <end position="15"/>
    </location>
</feature>
<dbReference type="Proteomes" id="UP000663877">
    <property type="component" value="Unassembled WGS sequence"/>
</dbReference>
<sequence>MKYLIIQLLFVIINAYHPIAILYRGTVCGWAETTTDQPILCNGLDPRHSCPINYTQQSFQEGVAYCYKTNSTSEPQNGLIGTICGGLARNPCGGISPAVACPPGYIQDFRHVCYKNSSKIEDLSGTFCGIVNDGTGVTCDGVQLGKCPKGYVAINYDEQKWHACTKE</sequence>
<feature type="chain" id="PRO_5036222575" description="Secreted protein" evidence="1">
    <location>
        <begin position="16"/>
        <end position="167"/>
    </location>
</feature>
<accession>A0A813PHC0</accession>
<evidence type="ECO:0000256" key="1">
    <source>
        <dbReference type="SAM" id="SignalP"/>
    </source>
</evidence>
<reference evidence="2" key="1">
    <citation type="submission" date="2021-02" db="EMBL/GenBank/DDBJ databases">
        <authorList>
            <person name="Nowell W R."/>
        </authorList>
    </citation>
    <scope>NUCLEOTIDE SEQUENCE</scope>
</reference>
<keyword evidence="1" id="KW-0732">Signal</keyword>
<dbReference type="EMBL" id="CAJNOM010000032">
    <property type="protein sequence ID" value="CAF0862094.1"/>
    <property type="molecule type" value="Genomic_DNA"/>
</dbReference>
<evidence type="ECO:0000313" key="2">
    <source>
        <dbReference type="EMBL" id="CAF0748860.1"/>
    </source>
</evidence>
<evidence type="ECO:0000313" key="4">
    <source>
        <dbReference type="Proteomes" id="UP000663832"/>
    </source>
</evidence>
<evidence type="ECO:0000313" key="5">
    <source>
        <dbReference type="Proteomes" id="UP000663877"/>
    </source>
</evidence>
<protein>
    <recommendedName>
        <fullName evidence="6">Secreted protein</fullName>
    </recommendedName>
</protein>
<dbReference type="Proteomes" id="UP000663832">
    <property type="component" value="Unassembled WGS sequence"/>
</dbReference>
<name>A0A813PHC0_9BILA</name>
<dbReference type="AlphaFoldDB" id="A0A813PHC0"/>
<dbReference type="OrthoDB" id="9986025at2759"/>